<dbReference type="Pfam" id="PF10188">
    <property type="entry name" value="Oscp1"/>
    <property type="match status" value="1"/>
</dbReference>
<dbReference type="Proteomes" id="UP000520463">
    <property type="component" value="Unassembled WGS sequence"/>
</dbReference>
<dbReference type="AlphaFoldDB" id="A0A7L0NGM6"/>
<accession>A0A7L0NGM6</accession>
<comment type="caution">
    <text evidence="1">The sequence shown here is derived from an EMBL/GenBank/DDBJ whole genome shotgun (WGS) entry which is preliminary data.</text>
</comment>
<proteinExistence type="predicted"/>
<evidence type="ECO:0000313" key="1">
    <source>
        <dbReference type="EMBL" id="NXK91548.1"/>
    </source>
</evidence>
<protein>
    <submittedName>
        <fullName evidence="1">OSCP1 protein</fullName>
    </submittedName>
</protein>
<dbReference type="EMBL" id="VXAU01002863">
    <property type="protein sequence ID" value="NXK91548.1"/>
    <property type="molecule type" value="Genomic_DNA"/>
</dbReference>
<sequence>MSSRTLPLLFLNLGGEMLYILDQRLRAQSIPGEKARKDEWTDVDRKRVMNDIIATMFNKKFMEELFKPQELYSKKALRTVYDRLAHASIMRLNQASMDKLYDLMTMAFKYQVLLCPRPRDILLVTFNHLDAIKDFVYESPAILNQVDETFRQLIETYTCLSDGEFQLIRQTLLIFFQDMHIRVSIFLKDKVQNSNGRFVLPISGPVPWGTEVPGLIRIFNHKGVEVKRTEFTTAGNYVTPQREGSFELYGDRVLKLGTNMYSVSRPVETHMAGSSRNTASHAKVSSTAPNPLAKEELNLLARLLGGLDIQKPGGGETGFRLNLFTTDEEEENAAQTRPEELSYKVINIEATQERREELSRILGELEVAEPHPDSAGKGEDLLALMDGL</sequence>
<keyword evidence="2" id="KW-1185">Reference proteome</keyword>
<dbReference type="OrthoDB" id="2157380at2759"/>
<dbReference type="GO" id="GO:0005737">
    <property type="term" value="C:cytoplasm"/>
    <property type="evidence" value="ECO:0007669"/>
    <property type="project" value="TreeGrafter"/>
</dbReference>
<organism evidence="1 2">
    <name type="scientific">Formicarius rufipectus</name>
    <dbReference type="NCBI Taxonomy" id="1118560"/>
    <lineage>
        <taxon>Eukaryota</taxon>
        <taxon>Metazoa</taxon>
        <taxon>Chordata</taxon>
        <taxon>Craniata</taxon>
        <taxon>Vertebrata</taxon>
        <taxon>Euteleostomi</taxon>
        <taxon>Archelosauria</taxon>
        <taxon>Archosauria</taxon>
        <taxon>Dinosauria</taxon>
        <taxon>Saurischia</taxon>
        <taxon>Theropoda</taxon>
        <taxon>Coelurosauria</taxon>
        <taxon>Aves</taxon>
        <taxon>Neognathae</taxon>
        <taxon>Neoaves</taxon>
        <taxon>Telluraves</taxon>
        <taxon>Australaves</taxon>
        <taxon>Passeriformes</taxon>
        <taxon>Formicariidae</taxon>
        <taxon>Formicarius</taxon>
    </lineage>
</organism>
<evidence type="ECO:0000313" key="2">
    <source>
        <dbReference type="Proteomes" id="UP000520463"/>
    </source>
</evidence>
<reference evidence="1 2" key="1">
    <citation type="submission" date="2019-09" db="EMBL/GenBank/DDBJ databases">
        <title>Bird 10,000 Genomes (B10K) Project - Family phase.</title>
        <authorList>
            <person name="Zhang G."/>
        </authorList>
    </citation>
    <scope>NUCLEOTIDE SEQUENCE [LARGE SCALE GENOMIC DNA]</scope>
    <source>
        <strain evidence="1">B10K-DU-001-43</strain>
        <tissue evidence="1">Muscle</tissue>
    </source>
</reference>
<dbReference type="GO" id="GO:0005886">
    <property type="term" value="C:plasma membrane"/>
    <property type="evidence" value="ECO:0007669"/>
    <property type="project" value="TreeGrafter"/>
</dbReference>
<feature type="non-terminal residue" evidence="1">
    <location>
        <position position="388"/>
    </location>
</feature>
<feature type="non-terminal residue" evidence="1">
    <location>
        <position position="1"/>
    </location>
</feature>
<dbReference type="InterPro" id="IPR019332">
    <property type="entry name" value="OSCP1"/>
</dbReference>
<gene>
    <name evidence="1" type="primary">Oscp1</name>
    <name evidence="1" type="ORF">FORRUF_R07521</name>
</gene>
<dbReference type="PANTHER" id="PTHR21439:SF0">
    <property type="entry name" value="PROTEIN OSCP1"/>
    <property type="match status" value="1"/>
</dbReference>
<dbReference type="PANTHER" id="PTHR21439">
    <property type="entry name" value="OXIDORED-NITRO DOMAIN-CONTAINING PROTEIN"/>
    <property type="match status" value="1"/>
</dbReference>
<name>A0A7L0NGM6_9PASS</name>